<comment type="subunit">
    <text evidence="6">Component of the CCR4-NOT complex, at least composed of CRR4 and CAF1 proteins.</text>
</comment>
<comment type="similarity">
    <text evidence="5">Belongs to the CAF1 family.</text>
</comment>
<evidence type="ECO:0000256" key="4">
    <source>
        <dbReference type="ARBA" id="ARBA00004496"/>
    </source>
</evidence>
<keyword evidence="10" id="KW-0479">Metal-binding</keyword>
<evidence type="ECO:0000256" key="8">
    <source>
        <dbReference type="ARBA" id="ARBA00022490"/>
    </source>
</evidence>
<evidence type="ECO:0000256" key="7">
    <source>
        <dbReference type="ARBA" id="ARBA00012161"/>
    </source>
</evidence>
<accession>A0AAW1NDB2</accession>
<dbReference type="EMBL" id="JBDFQZ010000001">
    <property type="protein sequence ID" value="KAK9755309.1"/>
    <property type="molecule type" value="Genomic_DNA"/>
</dbReference>
<dbReference type="PANTHER" id="PTHR10797">
    <property type="entry name" value="CCR4-NOT TRANSCRIPTION COMPLEX SUBUNIT"/>
    <property type="match status" value="1"/>
</dbReference>
<evidence type="ECO:0000256" key="6">
    <source>
        <dbReference type="ARBA" id="ARBA00011757"/>
    </source>
</evidence>
<dbReference type="Pfam" id="PF04857">
    <property type="entry name" value="CAF1"/>
    <property type="match status" value="2"/>
</dbReference>
<keyword evidence="8" id="KW-0963">Cytoplasm</keyword>
<evidence type="ECO:0000256" key="17">
    <source>
        <dbReference type="ARBA" id="ARBA00025148"/>
    </source>
</evidence>
<dbReference type="EC" id="3.1.13.4" evidence="7"/>
<dbReference type="GO" id="GO:0004535">
    <property type="term" value="F:poly(A)-specific ribonuclease activity"/>
    <property type="evidence" value="ECO:0007669"/>
    <property type="project" value="UniProtKB-EC"/>
</dbReference>
<evidence type="ECO:0000256" key="12">
    <source>
        <dbReference type="ARBA" id="ARBA00022839"/>
    </source>
</evidence>
<keyword evidence="15" id="KW-0804">Transcription</keyword>
<keyword evidence="14" id="KW-0805">Transcription regulation</keyword>
<keyword evidence="11" id="KW-0378">Hydrolase</keyword>
<proteinExistence type="inferred from homology"/>
<dbReference type="GO" id="GO:0046872">
    <property type="term" value="F:metal ion binding"/>
    <property type="evidence" value="ECO:0007669"/>
    <property type="project" value="UniProtKB-KW"/>
</dbReference>
<evidence type="ECO:0000256" key="5">
    <source>
        <dbReference type="ARBA" id="ARBA00008372"/>
    </source>
</evidence>
<comment type="cofactor">
    <cofactor evidence="2">
        <name>a divalent metal cation</name>
        <dbReference type="ChEBI" id="CHEBI:60240"/>
    </cofactor>
</comment>
<keyword evidence="12" id="KW-0269">Exonuclease</keyword>
<dbReference type="InterPro" id="IPR006941">
    <property type="entry name" value="RNase_CAF1"/>
</dbReference>
<evidence type="ECO:0000256" key="9">
    <source>
        <dbReference type="ARBA" id="ARBA00022722"/>
    </source>
</evidence>
<evidence type="ECO:0000256" key="10">
    <source>
        <dbReference type="ARBA" id="ARBA00022723"/>
    </source>
</evidence>
<comment type="function">
    <text evidence="17">Ubiquitous transcription factor required for a diverse set of processes. It is a component of the CCR4 complex involved in the control of gene expression.</text>
</comment>
<comment type="catalytic activity">
    <reaction evidence="1">
        <text>Exonucleolytic cleavage of poly(A) to 5'-AMP.</text>
        <dbReference type="EC" id="3.1.13.4"/>
    </reaction>
</comment>
<comment type="caution">
    <text evidence="18">The sequence shown here is derived from an EMBL/GenBank/DDBJ whole genome shotgun (WGS) entry which is preliminary data.</text>
</comment>
<evidence type="ECO:0000256" key="2">
    <source>
        <dbReference type="ARBA" id="ARBA00001968"/>
    </source>
</evidence>
<evidence type="ECO:0000256" key="14">
    <source>
        <dbReference type="ARBA" id="ARBA00023015"/>
    </source>
</evidence>
<dbReference type="GO" id="GO:0005634">
    <property type="term" value="C:nucleus"/>
    <property type="evidence" value="ECO:0007669"/>
    <property type="project" value="UniProtKB-SubCell"/>
</dbReference>
<evidence type="ECO:0000256" key="15">
    <source>
        <dbReference type="ARBA" id="ARBA00023163"/>
    </source>
</evidence>
<evidence type="ECO:0000256" key="3">
    <source>
        <dbReference type="ARBA" id="ARBA00004123"/>
    </source>
</evidence>
<dbReference type="InterPro" id="IPR039637">
    <property type="entry name" value="CNOT7/CNOT8/Pop2"/>
</dbReference>
<evidence type="ECO:0000313" key="19">
    <source>
        <dbReference type="Proteomes" id="UP001443914"/>
    </source>
</evidence>
<comment type="subcellular location">
    <subcellularLocation>
        <location evidence="4">Cytoplasm</location>
    </subcellularLocation>
    <subcellularLocation>
        <location evidence="3">Nucleus</location>
    </subcellularLocation>
</comment>
<name>A0AAW1NDB2_SAPOF</name>
<evidence type="ECO:0000256" key="16">
    <source>
        <dbReference type="ARBA" id="ARBA00023242"/>
    </source>
</evidence>
<evidence type="ECO:0000256" key="1">
    <source>
        <dbReference type="ARBA" id="ARBA00001663"/>
    </source>
</evidence>
<dbReference type="SUPFAM" id="SSF53098">
    <property type="entry name" value="Ribonuclease H-like"/>
    <property type="match status" value="1"/>
</dbReference>
<evidence type="ECO:0000313" key="18">
    <source>
        <dbReference type="EMBL" id="KAK9755309.1"/>
    </source>
</evidence>
<keyword evidence="19" id="KW-1185">Reference proteome</keyword>
<dbReference type="InterPro" id="IPR036397">
    <property type="entry name" value="RNaseH_sf"/>
</dbReference>
<gene>
    <name evidence="18" type="ORF">RND81_01G017200</name>
</gene>
<dbReference type="GO" id="GO:0030014">
    <property type="term" value="C:CCR4-NOT complex"/>
    <property type="evidence" value="ECO:0007669"/>
    <property type="project" value="InterPro"/>
</dbReference>
<evidence type="ECO:0000256" key="11">
    <source>
        <dbReference type="ARBA" id="ARBA00022801"/>
    </source>
</evidence>
<dbReference type="Proteomes" id="UP001443914">
    <property type="component" value="Unassembled WGS sequence"/>
</dbReference>
<keyword evidence="9" id="KW-0540">Nuclease</keyword>
<keyword evidence="16" id="KW-0539">Nucleus</keyword>
<keyword evidence="13" id="KW-0694">RNA-binding</keyword>
<evidence type="ECO:0000256" key="13">
    <source>
        <dbReference type="ARBA" id="ARBA00022884"/>
    </source>
</evidence>
<sequence>MAVKIREVWACNVDREFDYIRSAIDDFPFISMDTEFPGVVYRHNDRDNVSPALNYSVLKKNVDALNIIQFGLTLSDSKGNFPSLGSEKYTYIWQFNFKDFDMSRDSHAPDSVELLRMNGINFDLFVKAGVDSWRFSELMMSSGLVCNEGVAWITFHGAYDFGYLLKMLTQKPLPSELGDFTKLISVFFGKMVFDVKYMIRFCNGLYGGLERVAKSLMIERTVGKSHQAGSDSLLTWLVFQRIRDGYFQHLGGVNQFAGSYFGLEVS</sequence>
<organism evidence="18 19">
    <name type="scientific">Saponaria officinalis</name>
    <name type="common">Common soapwort</name>
    <name type="synonym">Lychnis saponaria</name>
    <dbReference type="NCBI Taxonomy" id="3572"/>
    <lineage>
        <taxon>Eukaryota</taxon>
        <taxon>Viridiplantae</taxon>
        <taxon>Streptophyta</taxon>
        <taxon>Embryophyta</taxon>
        <taxon>Tracheophyta</taxon>
        <taxon>Spermatophyta</taxon>
        <taxon>Magnoliopsida</taxon>
        <taxon>eudicotyledons</taxon>
        <taxon>Gunneridae</taxon>
        <taxon>Pentapetalae</taxon>
        <taxon>Caryophyllales</taxon>
        <taxon>Caryophyllaceae</taxon>
        <taxon>Caryophylleae</taxon>
        <taxon>Saponaria</taxon>
    </lineage>
</organism>
<dbReference type="Gene3D" id="3.30.420.10">
    <property type="entry name" value="Ribonuclease H-like superfamily/Ribonuclease H"/>
    <property type="match status" value="1"/>
</dbReference>
<dbReference type="GO" id="GO:0003723">
    <property type="term" value="F:RNA binding"/>
    <property type="evidence" value="ECO:0007669"/>
    <property type="project" value="UniProtKB-KW"/>
</dbReference>
<dbReference type="AlphaFoldDB" id="A0AAW1NDB2"/>
<reference evidence="18" key="1">
    <citation type="submission" date="2024-03" db="EMBL/GenBank/DDBJ databases">
        <title>WGS assembly of Saponaria officinalis var. Norfolk2.</title>
        <authorList>
            <person name="Jenkins J."/>
            <person name="Shu S."/>
            <person name="Grimwood J."/>
            <person name="Barry K."/>
            <person name="Goodstein D."/>
            <person name="Schmutz J."/>
            <person name="Leebens-Mack J."/>
            <person name="Osbourn A."/>
        </authorList>
    </citation>
    <scope>NUCLEOTIDE SEQUENCE [LARGE SCALE GENOMIC DNA]</scope>
    <source>
        <strain evidence="18">JIC</strain>
    </source>
</reference>
<protein>
    <recommendedName>
        <fullName evidence="7">poly(A)-specific ribonuclease</fullName>
        <ecNumber evidence="7">3.1.13.4</ecNumber>
    </recommendedName>
</protein>
<dbReference type="GO" id="GO:0005737">
    <property type="term" value="C:cytoplasm"/>
    <property type="evidence" value="ECO:0007669"/>
    <property type="project" value="UniProtKB-SubCell"/>
</dbReference>
<dbReference type="InterPro" id="IPR012337">
    <property type="entry name" value="RNaseH-like_sf"/>
</dbReference>